<dbReference type="AlphaFoldDB" id="A0A2A9PIU5"/>
<reference evidence="1 2" key="2">
    <citation type="journal article" date="2017" name="Sci. Rep.">
        <title>Ant-infecting Ophiocordyceps genomes reveal a high diversity of potential behavioral manipulation genes and a possible major role for enterotoxins.</title>
        <authorList>
            <person name="de Bekker C."/>
            <person name="Ohm R.A."/>
            <person name="Evans H.C."/>
            <person name="Brachmann A."/>
            <person name="Hughes D.P."/>
        </authorList>
    </citation>
    <scope>NUCLEOTIDE SEQUENCE [LARGE SCALE GENOMIC DNA]</scope>
    <source>
        <strain evidence="1 2">SC16a</strain>
    </source>
</reference>
<dbReference type="Proteomes" id="UP000037136">
    <property type="component" value="Unassembled WGS sequence"/>
</dbReference>
<accession>A0A2A9PIU5</accession>
<sequence length="84" mass="9438">MARRHDSLSSFHDGRIRRCLCPLGPAGPAIASRRAYQGDTCCFQDAVTPPAGCLEYLPIYADSRWISRWVDTYLFDSQTQDAIV</sequence>
<dbReference type="EMBL" id="LAZP02000078">
    <property type="protein sequence ID" value="PFH61309.1"/>
    <property type="molecule type" value="Genomic_DNA"/>
</dbReference>
<reference evidence="1 2" key="1">
    <citation type="journal article" date="2015" name="BMC Genomics">
        <title>Gene expression during zombie ant biting behavior reflects the complexity underlying fungal parasitic behavioral manipulation.</title>
        <authorList>
            <person name="de Bekker C."/>
            <person name="Ohm R.A."/>
            <person name="Loreto R.G."/>
            <person name="Sebastian A."/>
            <person name="Albert I."/>
            <person name="Merrow M."/>
            <person name="Brachmann A."/>
            <person name="Hughes D.P."/>
        </authorList>
    </citation>
    <scope>NUCLEOTIDE SEQUENCE [LARGE SCALE GENOMIC DNA]</scope>
    <source>
        <strain evidence="1 2">SC16a</strain>
    </source>
</reference>
<gene>
    <name evidence="1" type="ORF">XA68_17664</name>
</gene>
<proteinExistence type="predicted"/>
<protein>
    <submittedName>
        <fullName evidence="1">Uncharacterized protein</fullName>
    </submittedName>
</protein>
<name>A0A2A9PIU5_OPHUN</name>
<evidence type="ECO:0000313" key="2">
    <source>
        <dbReference type="Proteomes" id="UP000037136"/>
    </source>
</evidence>
<organism evidence="1 2">
    <name type="scientific">Ophiocordyceps unilateralis</name>
    <name type="common">Zombie-ant fungus</name>
    <name type="synonym">Torrubia unilateralis</name>
    <dbReference type="NCBI Taxonomy" id="268505"/>
    <lineage>
        <taxon>Eukaryota</taxon>
        <taxon>Fungi</taxon>
        <taxon>Dikarya</taxon>
        <taxon>Ascomycota</taxon>
        <taxon>Pezizomycotina</taxon>
        <taxon>Sordariomycetes</taxon>
        <taxon>Hypocreomycetidae</taxon>
        <taxon>Hypocreales</taxon>
        <taxon>Ophiocordycipitaceae</taxon>
        <taxon>Ophiocordyceps</taxon>
    </lineage>
</organism>
<comment type="caution">
    <text evidence="1">The sequence shown here is derived from an EMBL/GenBank/DDBJ whole genome shotgun (WGS) entry which is preliminary data.</text>
</comment>
<keyword evidence="2" id="KW-1185">Reference proteome</keyword>
<evidence type="ECO:0000313" key="1">
    <source>
        <dbReference type="EMBL" id="PFH61309.1"/>
    </source>
</evidence>